<gene>
    <name evidence="4" type="ORF">ABB25_01060</name>
</gene>
<keyword evidence="1" id="KW-0808">Transferase</keyword>
<dbReference type="PROSITE" id="PS51186">
    <property type="entry name" value="GNAT"/>
    <property type="match status" value="1"/>
</dbReference>
<keyword evidence="5" id="KW-1185">Reference proteome</keyword>
<dbReference type="GO" id="GO:0016747">
    <property type="term" value="F:acyltransferase activity, transferring groups other than amino-acyl groups"/>
    <property type="evidence" value="ECO:0007669"/>
    <property type="project" value="InterPro"/>
</dbReference>
<keyword evidence="2" id="KW-0012">Acyltransferase</keyword>
<evidence type="ECO:0000256" key="2">
    <source>
        <dbReference type="ARBA" id="ARBA00023315"/>
    </source>
</evidence>
<name>A0A0R0C306_9GAMM</name>
<dbReference type="CDD" id="cd04301">
    <property type="entry name" value="NAT_SF"/>
    <property type="match status" value="1"/>
</dbReference>
<dbReference type="AlphaFoldDB" id="A0A0R0C306"/>
<feature type="domain" description="N-acetyltransferase" evidence="3">
    <location>
        <begin position="2"/>
        <end position="149"/>
    </location>
</feature>
<dbReference type="PANTHER" id="PTHR43877:SF2">
    <property type="entry name" value="AMINOALKYLPHOSPHONATE N-ACETYLTRANSFERASE-RELATED"/>
    <property type="match status" value="1"/>
</dbReference>
<dbReference type="PATRIC" id="fig|266128.3.peg.1281"/>
<dbReference type="Gene3D" id="3.40.630.30">
    <property type="match status" value="1"/>
</dbReference>
<dbReference type="InterPro" id="IPR016181">
    <property type="entry name" value="Acyl_CoA_acyltransferase"/>
</dbReference>
<organism evidence="4 5">
    <name type="scientific">Stenotrophomonas koreensis</name>
    <dbReference type="NCBI Taxonomy" id="266128"/>
    <lineage>
        <taxon>Bacteria</taxon>
        <taxon>Pseudomonadati</taxon>
        <taxon>Pseudomonadota</taxon>
        <taxon>Gammaproteobacteria</taxon>
        <taxon>Lysobacterales</taxon>
        <taxon>Lysobacteraceae</taxon>
        <taxon>Stenotrophomonas</taxon>
    </lineage>
</organism>
<proteinExistence type="predicted"/>
<dbReference type="Pfam" id="PF00583">
    <property type="entry name" value="Acetyltransf_1"/>
    <property type="match status" value="1"/>
</dbReference>
<evidence type="ECO:0000256" key="1">
    <source>
        <dbReference type="ARBA" id="ARBA00022679"/>
    </source>
</evidence>
<comment type="caution">
    <text evidence="4">The sequence shown here is derived from an EMBL/GenBank/DDBJ whole genome shotgun (WGS) entry which is preliminary data.</text>
</comment>
<accession>A0A0R0C306</accession>
<dbReference type="InterPro" id="IPR000182">
    <property type="entry name" value="GNAT_dom"/>
</dbReference>
<protein>
    <recommendedName>
        <fullName evidence="3">N-acetyltransferase domain-containing protein</fullName>
    </recommendedName>
</protein>
<dbReference type="EMBL" id="LDJH01000002">
    <property type="protein sequence ID" value="KRG60810.1"/>
    <property type="molecule type" value="Genomic_DNA"/>
</dbReference>
<dbReference type="InterPro" id="IPR050832">
    <property type="entry name" value="Bact_Acetyltransf"/>
</dbReference>
<evidence type="ECO:0000259" key="3">
    <source>
        <dbReference type="PROSITE" id="PS51186"/>
    </source>
</evidence>
<evidence type="ECO:0000313" key="4">
    <source>
        <dbReference type="EMBL" id="KRG60810.1"/>
    </source>
</evidence>
<sequence length="149" mass="16593">MTIIRNATLADVPAIVRMSAQFYPTTHYADWVAMDEDSVADLATGLIADHVFLVAERDGQLVGMAGVMLCPFLFNRNQLFAVEIVWWVAPEVRGTSIAHRLLRAIEQPCRDAGANRIQMVHMPNSPPQAAALYERSGYLESEISYTKDI</sequence>
<dbReference type="SUPFAM" id="SSF55729">
    <property type="entry name" value="Acyl-CoA N-acyltransferases (Nat)"/>
    <property type="match status" value="1"/>
</dbReference>
<reference evidence="4 5" key="1">
    <citation type="submission" date="2015-05" db="EMBL/GenBank/DDBJ databases">
        <title>Genome sequencing and analysis of members of genus Stenotrophomonas.</title>
        <authorList>
            <person name="Patil P.P."/>
            <person name="Midha S."/>
            <person name="Patil P.B."/>
        </authorList>
    </citation>
    <scope>NUCLEOTIDE SEQUENCE [LARGE SCALE GENOMIC DNA]</scope>
    <source>
        <strain evidence="4 5">DSM 17805</strain>
    </source>
</reference>
<dbReference type="Proteomes" id="UP000051254">
    <property type="component" value="Unassembled WGS sequence"/>
</dbReference>
<dbReference type="PANTHER" id="PTHR43877">
    <property type="entry name" value="AMINOALKYLPHOSPHONATE N-ACETYLTRANSFERASE-RELATED-RELATED"/>
    <property type="match status" value="1"/>
</dbReference>
<evidence type="ECO:0000313" key="5">
    <source>
        <dbReference type="Proteomes" id="UP000051254"/>
    </source>
</evidence>
<dbReference type="OrthoDB" id="6057876at2"/>
<dbReference type="RefSeq" id="WP_057662438.1">
    <property type="nucleotide sequence ID" value="NZ_LDJH01000002.1"/>
</dbReference>